<evidence type="ECO:0000313" key="8">
    <source>
        <dbReference type="EMBL" id="KKO20019.1"/>
    </source>
</evidence>
<dbReference type="GO" id="GO:0048038">
    <property type="term" value="F:quinone binding"/>
    <property type="evidence" value="ECO:0007669"/>
    <property type="project" value="UniProtKB-KW"/>
</dbReference>
<dbReference type="GO" id="GO:0070221">
    <property type="term" value="P:sulfide oxidation, using sulfide:quinone oxidoreductase"/>
    <property type="evidence" value="ECO:0007669"/>
    <property type="project" value="TreeGrafter"/>
</dbReference>
<dbReference type="PANTHER" id="PTHR10632">
    <property type="entry name" value="SULFIDE:QUINONE OXIDOREDUCTASE"/>
    <property type="match status" value="1"/>
</dbReference>
<organism evidence="8 9">
    <name type="scientific">Candidatus Brocadia fulgida</name>
    <dbReference type="NCBI Taxonomy" id="380242"/>
    <lineage>
        <taxon>Bacteria</taxon>
        <taxon>Pseudomonadati</taxon>
        <taxon>Planctomycetota</taxon>
        <taxon>Candidatus Brocadiia</taxon>
        <taxon>Candidatus Brocadiales</taxon>
        <taxon>Candidatus Brocadiaceae</taxon>
        <taxon>Candidatus Brocadia</taxon>
    </lineage>
</organism>
<evidence type="ECO:0000256" key="5">
    <source>
        <dbReference type="ARBA" id="ARBA00022946"/>
    </source>
</evidence>
<dbReference type="Pfam" id="PF07992">
    <property type="entry name" value="Pyr_redox_2"/>
    <property type="match status" value="2"/>
</dbReference>
<keyword evidence="5" id="KW-0809">Transit peptide</keyword>
<dbReference type="InterPro" id="IPR015904">
    <property type="entry name" value="Sulphide_quinone_reductase"/>
</dbReference>
<sequence length="397" mass="44312">MSQKDTYQLVIVGGGTAGITVAAQLSRISNPQKIAIIEPSEKHYYQPIWTLVGAGVFPREASEKNTKDVIPPGVVWIKDRVVRFDPGNNYLTTETGKTIEYQYLIIAAGIQLDWDKIPGLKESIGNNGMCSNYSYHTVNSTWESIRNFKGGNAIFTQPNTPIKCGGAPQKICYLAEHYFRKSGVREKSSLTFALPQGVIFSVKKYANALVEVAKRKGIDVRYQHNLVELRPDKKEAVFKKTESGEDIVMKYDMIHVTPPMSAPDFLKKSPLAGENGWVDVHKDTLQHNRFKNIFAIGDCSSLPTSKTAAAIRKQAPVLVGNLLSKMNGTPLMGTYDGYTACPIVTGYGSLILAEFDYTLNPRETFPFDQSQERYSMYALKAYVLPRMYWHGMLKGRA</sequence>
<dbReference type="AlphaFoldDB" id="A0A0M2UZU8"/>
<keyword evidence="9" id="KW-1185">Reference proteome</keyword>
<dbReference type="GO" id="GO:0071949">
    <property type="term" value="F:FAD binding"/>
    <property type="evidence" value="ECO:0007669"/>
    <property type="project" value="TreeGrafter"/>
</dbReference>
<evidence type="ECO:0000313" key="9">
    <source>
        <dbReference type="Proteomes" id="UP000034954"/>
    </source>
</evidence>
<keyword evidence="3" id="KW-0874">Quinone</keyword>
<evidence type="ECO:0000256" key="3">
    <source>
        <dbReference type="ARBA" id="ARBA00022719"/>
    </source>
</evidence>
<feature type="domain" description="FAD/NAD(P)-binding" evidence="7">
    <location>
        <begin position="204"/>
        <end position="307"/>
    </location>
</feature>
<keyword evidence="2" id="KW-0285">Flavoprotein</keyword>
<evidence type="ECO:0000256" key="6">
    <source>
        <dbReference type="ARBA" id="ARBA00023002"/>
    </source>
</evidence>
<gene>
    <name evidence="8" type="ORF">BROFUL_01291</name>
</gene>
<dbReference type="Gene3D" id="3.50.50.60">
    <property type="entry name" value="FAD/NAD(P)-binding domain"/>
    <property type="match status" value="2"/>
</dbReference>
<dbReference type="PATRIC" id="fig|380242.3.peg.1594"/>
<dbReference type="InterPro" id="IPR023753">
    <property type="entry name" value="FAD/NAD-binding_dom"/>
</dbReference>
<feature type="domain" description="FAD/NAD(P)-binding" evidence="7">
    <location>
        <begin position="7"/>
        <end position="123"/>
    </location>
</feature>
<dbReference type="GO" id="GO:0070224">
    <property type="term" value="F:sulfide:quinone oxidoreductase activity"/>
    <property type="evidence" value="ECO:0007669"/>
    <property type="project" value="TreeGrafter"/>
</dbReference>
<keyword evidence="4" id="KW-0274">FAD</keyword>
<dbReference type="FunFam" id="3.50.50.60:FF:000034">
    <property type="entry name" value="sulfide:quinone oxidoreductase, mitochondrial"/>
    <property type="match status" value="1"/>
</dbReference>
<protein>
    <recommendedName>
        <fullName evidence="7">FAD/NAD(P)-binding domain-containing protein</fullName>
    </recommendedName>
</protein>
<dbReference type="Proteomes" id="UP000034954">
    <property type="component" value="Unassembled WGS sequence"/>
</dbReference>
<dbReference type="InterPro" id="IPR036188">
    <property type="entry name" value="FAD/NAD-bd_sf"/>
</dbReference>
<dbReference type="SUPFAM" id="SSF51905">
    <property type="entry name" value="FAD/NAD(P)-binding domain"/>
    <property type="match status" value="1"/>
</dbReference>
<proteinExistence type="predicted"/>
<evidence type="ECO:0000256" key="4">
    <source>
        <dbReference type="ARBA" id="ARBA00022827"/>
    </source>
</evidence>
<dbReference type="EMBL" id="LAQJ01000136">
    <property type="protein sequence ID" value="KKO20019.1"/>
    <property type="molecule type" value="Genomic_DNA"/>
</dbReference>
<keyword evidence="6" id="KW-0560">Oxidoreductase</keyword>
<evidence type="ECO:0000259" key="7">
    <source>
        <dbReference type="Pfam" id="PF07992"/>
    </source>
</evidence>
<comment type="cofactor">
    <cofactor evidence="1">
        <name>FAD</name>
        <dbReference type="ChEBI" id="CHEBI:57692"/>
    </cofactor>
</comment>
<name>A0A0M2UZU8_9BACT</name>
<dbReference type="PANTHER" id="PTHR10632:SF2">
    <property type="entry name" value="SULFIDE:QUINONE OXIDOREDUCTASE, MITOCHONDRIAL"/>
    <property type="match status" value="1"/>
</dbReference>
<accession>A0A0M2UZU8</accession>
<evidence type="ECO:0000256" key="2">
    <source>
        <dbReference type="ARBA" id="ARBA00022630"/>
    </source>
</evidence>
<evidence type="ECO:0000256" key="1">
    <source>
        <dbReference type="ARBA" id="ARBA00001974"/>
    </source>
</evidence>
<comment type="caution">
    <text evidence="8">The sequence shown here is derived from an EMBL/GenBank/DDBJ whole genome shotgun (WGS) entry which is preliminary data.</text>
</comment>
<dbReference type="PRINTS" id="PR00368">
    <property type="entry name" value="FADPNR"/>
</dbReference>
<reference evidence="8 9" key="1">
    <citation type="journal article" date="2013" name="BMC Microbiol.">
        <title>Identification of the type II cytochrome c maturation pathway in anammox bacteria by comparative genomics.</title>
        <authorList>
            <person name="Ferousi C."/>
            <person name="Speth D.R."/>
            <person name="Reimann J."/>
            <person name="Op den Camp H.J."/>
            <person name="Allen J.W."/>
            <person name="Keltjens J.T."/>
            <person name="Jetten M.S."/>
        </authorList>
    </citation>
    <scope>NUCLEOTIDE SEQUENCE [LARGE SCALE GENOMIC DNA]</scope>
    <source>
        <strain evidence="8">RU1</strain>
    </source>
</reference>